<comment type="caution">
    <text evidence="1">The sequence shown here is derived from an EMBL/GenBank/DDBJ whole genome shotgun (WGS) entry which is preliminary data.</text>
</comment>
<dbReference type="AlphaFoldDB" id="A0A3M7RNA8"/>
<gene>
    <name evidence="1" type="ORF">BpHYR1_049484</name>
</gene>
<protein>
    <submittedName>
        <fullName evidence="1">Uncharacterized protein</fullName>
    </submittedName>
</protein>
<dbReference type="EMBL" id="REGN01002984">
    <property type="protein sequence ID" value="RNA25063.1"/>
    <property type="molecule type" value="Genomic_DNA"/>
</dbReference>
<organism evidence="1 2">
    <name type="scientific">Brachionus plicatilis</name>
    <name type="common">Marine rotifer</name>
    <name type="synonym">Brachionus muelleri</name>
    <dbReference type="NCBI Taxonomy" id="10195"/>
    <lineage>
        <taxon>Eukaryota</taxon>
        <taxon>Metazoa</taxon>
        <taxon>Spiralia</taxon>
        <taxon>Gnathifera</taxon>
        <taxon>Rotifera</taxon>
        <taxon>Eurotatoria</taxon>
        <taxon>Monogononta</taxon>
        <taxon>Pseudotrocha</taxon>
        <taxon>Ploima</taxon>
        <taxon>Brachionidae</taxon>
        <taxon>Brachionus</taxon>
    </lineage>
</organism>
<evidence type="ECO:0000313" key="1">
    <source>
        <dbReference type="EMBL" id="RNA25063.1"/>
    </source>
</evidence>
<evidence type="ECO:0000313" key="2">
    <source>
        <dbReference type="Proteomes" id="UP000276133"/>
    </source>
</evidence>
<proteinExistence type="predicted"/>
<name>A0A3M7RNA8_BRAPC</name>
<dbReference type="Proteomes" id="UP000276133">
    <property type="component" value="Unassembled WGS sequence"/>
</dbReference>
<keyword evidence="2" id="KW-1185">Reference proteome</keyword>
<feature type="non-terminal residue" evidence="1">
    <location>
        <position position="66"/>
    </location>
</feature>
<sequence length="66" mass="7600">MGFQFVLAASNTFLHKEYVKVEKNVSVENEKLQLVIACEDDLRRKPPIVAALHTNYRQLQRIGVET</sequence>
<accession>A0A3M7RNA8</accession>
<reference evidence="1 2" key="1">
    <citation type="journal article" date="2018" name="Sci. Rep.">
        <title>Genomic signatures of local adaptation to the degree of environmental predictability in rotifers.</title>
        <authorList>
            <person name="Franch-Gras L."/>
            <person name="Hahn C."/>
            <person name="Garcia-Roger E.M."/>
            <person name="Carmona M.J."/>
            <person name="Serra M."/>
            <person name="Gomez A."/>
        </authorList>
    </citation>
    <scope>NUCLEOTIDE SEQUENCE [LARGE SCALE GENOMIC DNA]</scope>
    <source>
        <strain evidence="1">HYR1</strain>
    </source>
</reference>